<accession>A0AAE0W4M8</accession>
<evidence type="ECO:0000259" key="2">
    <source>
        <dbReference type="SMART" id="SM00034"/>
    </source>
</evidence>
<dbReference type="Gene3D" id="3.10.100.10">
    <property type="entry name" value="Mannose-Binding Protein A, subunit A"/>
    <property type="match status" value="1"/>
</dbReference>
<feature type="transmembrane region" description="Helical" evidence="1">
    <location>
        <begin position="77"/>
        <end position="95"/>
    </location>
</feature>
<organism evidence="3 4">
    <name type="scientific">Potamilus streckersoni</name>
    <dbReference type="NCBI Taxonomy" id="2493646"/>
    <lineage>
        <taxon>Eukaryota</taxon>
        <taxon>Metazoa</taxon>
        <taxon>Spiralia</taxon>
        <taxon>Lophotrochozoa</taxon>
        <taxon>Mollusca</taxon>
        <taxon>Bivalvia</taxon>
        <taxon>Autobranchia</taxon>
        <taxon>Heteroconchia</taxon>
        <taxon>Palaeoheterodonta</taxon>
        <taxon>Unionida</taxon>
        <taxon>Unionoidea</taxon>
        <taxon>Unionidae</taxon>
        <taxon>Ambleminae</taxon>
        <taxon>Lampsilini</taxon>
        <taxon>Potamilus</taxon>
    </lineage>
</organism>
<dbReference type="CDD" id="cd00037">
    <property type="entry name" value="CLECT"/>
    <property type="match status" value="1"/>
</dbReference>
<evidence type="ECO:0000256" key="1">
    <source>
        <dbReference type="SAM" id="Phobius"/>
    </source>
</evidence>
<evidence type="ECO:0000313" key="3">
    <source>
        <dbReference type="EMBL" id="KAK3600332.1"/>
    </source>
</evidence>
<keyword evidence="4" id="KW-1185">Reference proteome</keyword>
<gene>
    <name evidence="3" type="ORF">CHS0354_006695</name>
</gene>
<protein>
    <recommendedName>
        <fullName evidence="2">C-type lectin domain-containing protein</fullName>
    </recommendedName>
</protein>
<dbReference type="SMART" id="SM00034">
    <property type="entry name" value="CLECT"/>
    <property type="match status" value="1"/>
</dbReference>
<dbReference type="Proteomes" id="UP001195483">
    <property type="component" value="Unassembled WGS sequence"/>
</dbReference>
<dbReference type="InterPro" id="IPR016186">
    <property type="entry name" value="C-type_lectin-like/link_sf"/>
</dbReference>
<dbReference type="InterPro" id="IPR016187">
    <property type="entry name" value="CTDL_fold"/>
</dbReference>
<dbReference type="InterPro" id="IPR001304">
    <property type="entry name" value="C-type_lectin-like"/>
</dbReference>
<proteinExistence type="predicted"/>
<dbReference type="AlphaFoldDB" id="A0AAE0W4M8"/>
<feature type="transmembrane region" description="Helical" evidence="1">
    <location>
        <begin position="101"/>
        <end position="123"/>
    </location>
</feature>
<dbReference type="SUPFAM" id="SSF56436">
    <property type="entry name" value="C-type lectin-like"/>
    <property type="match status" value="1"/>
</dbReference>
<evidence type="ECO:0000313" key="4">
    <source>
        <dbReference type="Proteomes" id="UP001195483"/>
    </source>
</evidence>
<name>A0AAE0W4M8_9BIVA</name>
<reference evidence="3" key="1">
    <citation type="journal article" date="2021" name="Genome Biol. Evol.">
        <title>A High-Quality Reference Genome for a Parasitic Bivalve with Doubly Uniparental Inheritance (Bivalvia: Unionida).</title>
        <authorList>
            <person name="Smith C.H."/>
        </authorList>
    </citation>
    <scope>NUCLEOTIDE SEQUENCE</scope>
    <source>
        <strain evidence="3">CHS0354</strain>
    </source>
</reference>
<feature type="domain" description="C-type lectin" evidence="2">
    <location>
        <begin position="129"/>
        <end position="260"/>
    </location>
</feature>
<keyword evidence="1" id="KW-0812">Transmembrane</keyword>
<keyword evidence="1" id="KW-1133">Transmembrane helix</keyword>
<reference evidence="3" key="2">
    <citation type="journal article" date="2021" name="Genome Biol. Evol.">
        <title>Developing a high-quality reference genome for a parasitic bivalve with doubly uniparental inheritance (Bivalvia: Unionida).</title>
        <authorList>
            <person name="Smith C.H."/>
        </authorList>
    </citation>
    <scope>NUCLEOTIDE SEQUENCE</scope>
    <source>
        <strain evidence="3">CHS0354</strain>
        <tissue evidence="3">Mantle</tissue>
    </source>
</reference>
<keyword evidence="1" id="KW-0472">Membrane</keyword>
<comment type="caution">
    <text evidence="3">The sequence shown here is derived from an EMBL/GenBank/DDBJ whole genome shotgun (WGS) entry which is preliminary data.</text>
</comment>
<sequence>MDICQFTLRFNVCNIFIRKEVNLQLPKWAICLSLYSSEIRVFVPEGRDINFVHERRDRIFVPEGGDRIYVPELIMKLVQVAFLCLTLSALADGLVSPPQSGFGFGGFSGMFGLLILLIFLAALSRKPKCPDNYIPVSPTSDTCIRFFTTTKTFSDARMTCQNDGGDLLKPDVVDFDLIRAHADANKGVLNCDFWIGATEAASGVWSDLNGKSIPTLGGLFFEVFSDFDNNAANECGVMDHGRSFYLYGETCSNLNCYICAKAKTF</sequence>
<reference evidence="3" key="3">
    <citation type="submission" date="2023-05" db="EMBL/GenBank/DDBJ databases">
        <authorList>
            <person name="Smith C.H."/>
        </authorList>
    </citation>
    <scope>NUCLEOTIDE SEQUENCE</scope>
    <source>
        <strain evidence="3">CHS0354</strain>
        <tissue evidence="3">Mantle</tissue>
    </source>
</reference>
<dbReference type="EMBL" id="JAEAOA010000457">
    <property type="protein sequence ID" value="KAK3600332.1"/>
    <property type="molecule type" value="Genomic_DNA"/>
</dbReference>
<dbReference type="Pfam" id="PF00059">
    <property type="entry name" value="Lectin_C"/>
    <property type="match status" value="1"/>
</dbReference>